<dbReference type="InterPro" id="IPR015943">
    <property type="entry name" value="WD40/YVTN_repeat-like_dom_sf"/>
</dbReference>
<name>A0A1F6BEU6_9BACT</name>
<dbReference type="Proteomes" id="UP000176186">
    <property type="component" value="Unassembled WGS sequence"/>
</dbReference>
<sequence>MYRIFFFPLLIFLVFLNPVRVSAAVTWTETFPTGTAENRRWTSSAFSSDGSYIIVASKGTGGRVYISSNSGTSWTETFPTGVVEDKNWTSVASSSDGSHLIATVGTGALGRVYISSNGGTSWTETFPTGVAEDKNWTSVASSSDGSHLIVSSIATNGRVYISSNGGTSWTETTPTGVGVDGYWYGVDSDSTGTYLIATGTTRLYISSNGGTSWTETMPGVDRNWMGINSSSDGSHLIAPIYWGRAYVSSNGGTSWTETFPTGVAQDKSWRWVDSDSTGNQLILATDDARVYISANGGTSWTETFPTGVVENQYWASVASDSTGAHLLAANDYGSGRVYLGVDSTLIPTPTPTLIPTPTPTSTSTDTGSSPNSGEEIYQIFESSNGNVSGEVLSPVKDSQTGNQKITAIIEPQTFSFNAFLFSQEKASADVFSSSTTQSFSNAILAGGSVLGITTAQGGIAWQIGGIQNIWYKAYAPRGSDKSPALIIPSLQNKPSIVSLSYMDTDLIPPGDRDHPFKPSSLSLAYSENGVTWIILPTSAVDPVNKTVSAIHKIGGYYMIVAGTIIPKAQFSVRGVFTTQAEPTPAIQPTSTPTLLNHIPTSPHLIKKHCFLWWCW</sequence>
<feature type="compositionally biased region" description="Pro residues" evidence="1">
    <location>
        <begin position="349"/>
        <end position="358"/>
    </location>
</feature>
<evidence type="ECO:0000256" key="1">
    <source>
        <dbReference type="SAM" id="MobiDB-lite"/>
    </source>
</evidence>
<dbReference type="AlphaFoldDB" id="A0A1F6BEU6"/>
<feature type="region of interest" description="Disordered" evidence="1">
    <location>
        <begin position="349"/>
        <end position="374"/>
    </location>
</feature>
<accession>A0A1F6BEU6</accession>
<evidence type="ECO:0000313" key="4">
    <source>
        <dbReference type="Proteomes" id="UP000176186"/>
    </source>
</evidence>
<organism evidence="3 4">
    <name type="scientific">Candidatus Gottesmanbacteria bacterium RIFOXYB1_FULL_47_11</name>
    <dbReference type="NCBI Taxonomy" id="1798401"/>
    <lineage>
        <taxon>Bacteria</taxon>
        <taxon>Candidatus Gottesmaniibacteriota</taxon>
    </lineage>
</organism>
<evidence type="ECO:0008006" key="5">
    <source>
        <dbReference type="Google" id="ProtNLM"/>
    </source>
</evidence>
<feature type="compositionally biased region" description="Low complexity" evidence="1">
    <location>
        <begin position="359"/>
        <end position="370"/>
    </location>
</feature>
<evidence type="ECO:0000313" key="3">
    <source>
        <dbReference type="EMBL" id="OGG35333.1"/>
    </source>
</evidence>
<feature type="chain" id="PRO_5009523076" description="Photosynthesis system II assembly factor Ycf48/Hcf136-like domain-containing protein" evidence="2">
    <location>
        <begin position="24"/>
        <end position="615"/>
    </location>
</feature>
<proteinExistence type="predicted"/>
<protein>
    <recommendedName>
        <fullName evidence="5">Photosynthesis system II assembly factor Ycf48/Hcf136-like domain-containing protein</fullName>
    </recommendedName>
</protein>
<feature type="signal peptide" evidence="2">
    <location>
        <begin position="1"/>
        <end position="23"/>
    </location>
</feature>
<keyword evidence="2" id="KW-0732">Signal</keyword>
<reference evidence="3 4" key="1">
    <citation type="journal article" date="2016" name="Nat. Commun.">
        <title>Thousands of microbial genomes shed light on interconnected biogeochemical processes in an aquifer system.</title>
        <authorList>
            <person name="Anantharaman K."/>
            <person name="Brown C.T."/>
            <person name="Hug L.A."/>
            <person name="Sharon I."/>
            <person name="Castelle C.J."/>
            <person name="Probst A.J."/>
            <person name="Thomas B.C."/>
            <person name="Singh A."/>
            <person name="Wilkins M.J."/>
            <person name="Karaoz U."/>
            <person name="Brodie E.L."/>
            <person name="Williams K.H."/>
            <person name="Hubbard S.S."/>
            <person name="Banfield J.F."/>
        </authorList>
    </citation>
    <scope>NUCLEOTIDE SEQUENCE [LARGE SCALE GENOMIC DNA]</scope>
</reference>
<dbReference type="EMBL" id="MFKE01000016">
    <property type="protein sequence ID" value="OGG35333.1"/>
    <property type="molecule type" value="Genomic_DNA"/>
</dbReference>
<comment type="caution">
    <text evidence="3">The sequence shown here is derived from an EMBL/GenBank/DDBJ whole genome shotgun (WGS) entry which is preliminary data.</text>
</comment>
<dbReference type="CDD" id="cd15482">
    <property type="entry name" value="Sialidase_non-viral"/>
    <property type="match status" value="1"/>
</dbReference>
<dbReference type="Gene3D" id="2.130.10.10">
    <property type="entry name" value="YVTN repeat-like/Quinoprotein amine dehydrogenase"/>
    <property type="match status" value="2"/>
</dbReference>
<dbReference type="STRING" id="1798401.A2363_02885"/>
<gene>
    <name evidence="3" type="ORF">A2363_02885</name>
</gene>
<evidence type="ECO:0000256" key="2">
    <source>
        <dbReference type="SAM" id="SignalP"/>
    </source>
</evidence>
<dbReference type="SUPFAM" id="SSF110296">
    <property type="entry name" value="Oligoxyloglucan reducing end-specific cellobiohydrolase"/>
    <property type="match status" value="1"/>
</dbReference>